<dbReference type="EMBL" id="MHUW01000017">
    <property type="protein sequence ID" value="OHA83387.1"/>
    <property type="molecule type" value="Genomic_DNA"/>
</dbReference>
<organism evidence="2 3">
    <name type="scientific">Candidatus Yonathbacteria bacterium RIFCSPLOWO2_01_FULL_47_33b</name>
    <dbReference type="NCBI Taxonomy" id="1802727"/>
    <lineage>
        <taxon>Bacteria</taxon>
        <taxon>Candidatus Yonathiibacteriota</taxon>
    </lineage>
</organism>
<feature type="domain" description="LRAT" evidence="1">
    <location>
        <begin position="13"/>
        <end position="107"/>
    </location>
</feature>
<proteinExistence type="predicted"/>
<name>A0A1G2SE96_9BACT</name>
<evidence type="ECO:0000313" key="3">
    <source>
        <dbReference type="Proteomes" id="UP000177987"/>
    </source>
</evidence>
<dbReference type="STRING" id="1802727.A2937_03625"/>
<dbReference type="Proteomes" id="UP000177987">
    <property type="component" value="Unassembled WGS sequence"/>
</dbReference>
<protein>
    <recommendedName>
        <fullName evidence="1">LRAT domain-containing protein</fullName>
    </recommendedName>
</protein>
<dbReference type="Gene3D" id="3.90.1720.10">
    <property type="entry name" value="endopeptidase domain like (from Nostoc punctiforme)"/>
    <property type="match status" value="1"/>
</dbReference>
<dbReference type="AlphaFoldDB" id="A0A1G2SE96"/>
<accession>A0A1G2SE96</accession>
<dbReference type="InterPro" id="IPR007053">
    <property type="entry name" value="LRAT_dom"/>
</dbReference>
<evidence type="ECO:0000313" key="2">
    <source>
        <dbReference type="EMBL" id="OHA83387.1"/>
    </source>
</evidence>
<evidence type="ECO:0000259" key="1">
    <source>
        <dbReference type="PROSITE" id="PS51934"/>
    </source>
</evidence>
<comment type="caution">
    <text evidence="2">The sequence shown here is derived from an EMBL/GenBank/DDBJ whole genome shotgun (WGS) entry which is preliminary data.</text>
</comment>
<dbReference type="PROSITE" id="PS51934">
    <property type="entry name" value="LRAT"/>
    <property type="match status" value="1"/>
</dbReference>
<reference evidence="2 3" key="1">
    <citation type="journal article" date="2016" name="Nat. Commun.">
        <title>Thousands of microbial genomes shed light on interconnected biogeochemical processes in an aquifer system.</title>
        <authorList>
            <person name="Anantharaman K."/>
            <person name="Brown C.T."/>
            <person name="Hug L.A."/>
            <person name="Sharon I."/>
            <person name="Castelle C.J."/>
            <person name="Probst A.J."/>
            <person name="Thomas B.C."/>
            <person name="Singh A."/>
            <person name="Wilkins M.J."/>
            <person name="Karaoz U."/>
            <person name="Brodie E.L."/>
            <person name="Williams K.H."/>
            <person name="Hubbard S.S."/>
            <person name="Banfield J.F."/>
        </authorList>
    </citation>
    <scope>NUCLEOTIDE SEQUENCE [LARGE SCALE GENOMIC DNA]</scope>
</reference>
<sequence length="125" mass="14033">MYANTYSRMAVIARDKLTGFGEHWGILLPTGYVAHNTDERNTHVVTFEEFAAGKPVKVIREVPPSEHRGTYWRLQAELAAARPYDLLQYNCEIFANTVTGYKPESPQVKGWALLALLALVVRIAA</sequence>
<gene>
    <name evidence="2" type="ORF">A2937_03625</name>
</gene>